<proteinExistence type="predicted"/>
<comment type="caution">
    <text evidence="2">The sequence shown here is derived from an EMBL/GenBank/DDBJ whole genome shotgun (WGS) entry which is preliminary data.</text>
</comment>
<dbReference type="RefSeq" id="WP_027844075.1">
    <property type="nucleotide sequence ID" value="NZ_LMTZ01000118.1"/>
</dbReference>
<sequence length="146" mass="16795">MSGRVSLQDKLEQRKTGKEFSKYAFMDEWYYCEVTSSGKFKIIKSDGAVSQVLSERYSDKARKEPEFIKVNASGVYIVHDKMTPEEIDKKTFCMHRKDKMPFPFFIVAMAPDLKMKDACELPLTTLLSTINSLKVQKGKNVEIHIV</sequence>
<organism evidence="2 3">
    <name type="scientific">Mastigocoleus testarum BC008</name>
    <dbReference type="NCBI Taxonomy" id="371196"/>
    <lineage>
        <taxon>Bacteria</taxon>
        <taxon>Bacillati</taxon>
        <taxon>Cyanobacteriota</taxon>
        <taxon>Cyanophyceae</taxon>
        <taxon>Nostocales</taxon>
        <taxon>Hapalosiphonaceae</taxon>
        <taxon>Mastigocoleus</taxon>
    </lineage>
</organism>
<gene>
    <name evidence="1" type="ORF">BC008_40455</name>
    <name evidence="2" type="ORF">BC008_41430</name>
</gene>
<dbReference type="Proteomes" id="UP000053372">
    <property type="component" value="Unassembled WGS sequence"/>
</dbReference>
<dbReference type="AlphaFoldDB" id="A0A0V7ZJI4"/>
<protein>
    <submittedName>
        <fullName evidence="2">Uncharacterized protein</fullName>
    </submittedName>
</protein>
<reference evidence="2 3" key="1">
    <citation type="journal article" date="2015" name="Genome Announc.">
        <title>Draft Genome of the Euendolithic (true boring) Cyanobacterium Mastigocoleus testarum strain BC008.</title>
        <authorList>
            <person name="Guida B.S."/>
            <person name="Garcia-Pichel F."/>
        </authorList>
    </citation>
    <scope>NUCLEOTIDE SEQUENCE [LARGE SCALE GENOMIC DNA]</scope>
    <source>
        <strain evidence="2 3">BC008</strain>
    </source>
</reference>
<evidence type="ECO:0000313" key="3">
    <source>
        <dbReference type="Proteomes" id="UP000053372"/>
    </source>
</evidence>
<name>A0A0V7ZJI4_9CYAN</name>
<evidence type="ECO:0000313" key="2">
    <source>
        <dbReference type="EMBL" id="KST64778.1"/>
    </source>
</evidence>
<dbReference type="EMBL" id="LMTZ01000118">
    <property type="protein sequence ID" value="KST64778.1"/>
    <property type="molecule type" value="Genomic_DNA"/>
</dbReference>
<keyword evidence="3" id="KW-1185">Reference proteome</keyword>
<accession>A0A0V7ZJI4</accession>
<evidence type="ECO:0000313" key="1">
    <source>
        <dbReference type="EMBL" id="KST64068.1"/>
    </source>
</evidence>
<dbReference type="EMBL" id="LMTZ01000129">
    <property type="protein sequence ID" value="KST64068.1"/>
    <property type="molecule type" value="Genomic_DNA"/>
</dbReference>